<dbReference type="GO" id="GO:0016887">
    <property type="term" value="F:ATP hydrolysis activity"/>
    <property type="evidence" value="ECO:0007669"/>
    <property type="project" value="InterPro"/>
</dbReference>
<keyword evidence="3" id="KW-1185">Reference proteome</keyword>
<dbReference type="PANTHER" id="PTHR37291">
    <property type="entry name" value="5-METHYLCYTOSINE-SPECIFIC RESTRICTION ENZYME B"/>
    <property type="match status" value="1"/>
</dbReference>
<dbReference type="InterPro" id="IPR052934">
    <property type="entry name" value="Methyl-DNA_Rec/Restrict_Enz"/>
</dbReference>
<dbReference type="SUPFAM" id="SSF52540">
    <property type="entry name" value="P-loop containing nucleoside triphosphate hydrolases"/>
    <property type="match status" value="1"/>
</dbReference>
<evidence type="ECO:0000259" key="1">
    <source>
        <dbReference type="Pfam" id="PF07728"/>
    </source>
</evidence>
<protein>
    <recommendedName>
        <fullName evidence="1">ATPase dynein-related AAA domain-containing protein</fullName>
    </recommendedName>
</protein>
<name>A0A9C7LCW7_9BACI</name>
<dbReference type="Proteomes" id="UP000789845">
    <property type="component" value="Unassembled WGS sequence"/>
</dbReference>
<dbReference type="AlphaFoldDB" id="A0A9C7LCW7"/>
<reference evidence="2" key="1">
    <citation type="submission" date="2021-10" db="EMBL/GenBank/DDBJ databases">
        <authorList>
            <person name="Criscuolo A."/>
        </authorList>
    </citation>
    <scope>NUCLEOTIDE SEQUENCE</scope>
    <source>
        <strain evidence="2">CIP111885</strain>
    </source>
</reference>
<gene>
    <name evidence="2" type="ORF">NEOCIP111885_04323</name>
</gene>
<dbReference type="InterPro" id="IPR027417">
    <property type="entry name" value="P-loop_NTPase"/>
</dbReference>
<evidence type="ECO:0000313" key="3">
    <source>
        <dbReference type="Proteomes" id="UP000789845"/>
    </source>
</evidence>
<dbReference type="RefSeq" id="WP_230498911.1">
    <property type="nucleotide sequence ID" value="NZ_CAKJTG010000040.1"/>
</dbReference>
<sequence length="532" mass="61380">MRTFIDAVNQIKSELNIVEDTTNQANNWAKITVQILNENVNILVLKSTVTGTDRAKPQIRVFTEKILQEVNESLNNNERFFCFVHCSHDETTLKFNHIKPSDYIVSLESDWSSAGGRIDIRSVYDFLEEHPEVHFKKLNKTEHSTKSILQAAIFKNTDNGFEYFEPYISFFDSRLISRDETVPDDLADEVTEQVEQATLTNYGINKIYFGAPGTGKSFSIQKFIRENGIPNFDEKKGHPNVFRTTLHPEFSYYDFVGQVMPVVTPISEGSIETKIEYGFVPTIFTKALERAFLDGVKDHQPVFLILEEMSRANVAAVFGDLFQLLDRDVVTGESEYRINNDLISNYVFKEDRQIFIPKNLFIIGTVNTNDQNVFVMDTAFKRRFEFEYVNANTIVYDESGQPLNNFSFTLKDKDNEITLNWATLYRSLNTFITKKEENGGLGLKEDKQLGQFFIKFREADAEYNFNQIKGKLLQYLYEDIETVSYSSTSLFKSDISSFGETYIKISAYQNIFSNEFLNTYQIIETNDLMEGK</sequence>
<dbReference type="PANTHER" id="PTHR37291:SF1">
    <property type="entry name" value="TYPE IV METHYL-DIRECTED RESTRICTION ENZYME ECOKMCRB SUBUNIT"/>
    <property type="match status" value="1"/>
</dbReference>
<dbReference type="Gene3D" id="3.40.50.300">
    <property type="entry name" value="P-loop containing nucleotide triphosphate hydrolases"/>
    <property type="match status" value="1"/>
</dbReference>
<dbReference type="Pfam" id="PF07728">
    <property type="entry name" value="AAA_5"/>
    <property type="match status" value="1"/>
</dbReference>
<comment type="caution">
    <text evidence="2">The sequence shown here is derived from an EMBL/GenBank/DDBJ whole genome shotgun (WGS) entry which is preliminary data.</text>
</comment>
<feature type="domain" description="ATPase dynein-related AAA" evidence="1">
    <location>
        <begin position="210"/>
        <end position="384"/>
    </location>
</feature>
<accession>A0A9C7LCW7</accession>
<proteinExistence type="predicted"/>
<organism evidence="2 3">
    <name type="scientific">Pseudoneobacillus rhizosphaerae</name>
    <dbReference type="NCBI Taxonomy" id="2880968"/>
    <lineage>
        <taxon>Bacteria</taxon>
        <taxon>Bacillati</taxon>
        <taxon>Bacillota</taxon>
        <taxon>Bacilli</taxon>
        <taxon>Bacillales</taxon>
        <taxon>Bacillaceae</taxon>
        <taxon>Pseudoneobacillus</taxon>
    </lineage>
</organism>
<dbReference type="EMBL" id="CAKJTG010000040">
    <property type="protein sequence ID" value="CAG9610548.1"/>
    <property type="molecule type" value="Genomic_DNA"/>
</dbReference>
<dbReference type="GO" id="GO:0005524">
    <property type="term" value="F:ATP binding"/>
    <property type="evidence" value="ECO:0007669"/>
    <property type="project" value="InterPro"/>
</dbReference>
<dbReference type="InterPro" id="IPR011704">
    <property type="entry name" value="ATPase_dyneun-rel_AAA"/>
</dbReference>
<evidence type="ECO:0000313" key="2">
    <source>
        <dbReference type="EMBL" id="CAG9610548.1"/>
    </source>
</evidence>